<sequence length="137" mass="15097">MTPTTDLAALIPITKHETEKASALVRLGFPAAEPVMPQILEWLQDLNWPVGFIFRPFLIRIGQPLAPYIRTILAGQDDGWKYSLLVAVVAPSIELAQTLRPELEHLATSPSAGESKEEVDLIAVEILDALRKYAPEA</sequence>
<proteinExistence type="predicted"/>
<comment type="caution">
    <text evidence="2">The sequence shown here is derived from an EMBL/GenBank/DDBJ whole genome shotgun (WGS) entry which is preliminary data.</text>
</comment>
<reference evidence="2 3" key="1">
    <citation type="submission" date="2024-02" db="EMBL/GenBank/DDBJ databases">
        <title>Draft genome sequence of Collimonas sp. strain H4R21, an effective mineral-weathering bacterial strain isolated from the beech rhizosphere.</title>
        <authorList>
            <person name="Morin E."/>
            <person name="Uroz S."/>
            <person name="Leveau J.H.J."/>
            <person name="Kumar R."/>
            <person name="Rey M.W."/>
            <person name="Pham J."/>
        </authorList>
    </citation>
    <scope>NUCLEOTIDE SEQUENCE [LARGE SCALE GENOMIC DNA]</scope>
    <source>
        <strain evidence="2 3">H4R21</strain>
    </source>
</reference>
<evidence type="ECO:0000313" key="3">
    <source>
        <dbReference type="Proteomes" id="UP001495910"/>
    </source>
</evidence>
<dbReference type="Gene3D" id="1.25.40.750">
    <property type="entry name" value="Domain of unknown function DUF5071"/>
    <property type="match status" value="1"/>
</dbReference>
<gene>
    <name evidence="2" type="ORF">V8G57_08955</name>
</gene>
<protein>
    <submittedName>
        <fullName evidence="2">DUF5071 domain-containing protein</fullName>
    </submittedName>
</protein>
<evidence type="ECO:0000313" key="2">
    <source>
        <dbReference type="EMBL" id="MEM4987512.1"/>
    </source>
</evidence>
<dbReference type="CDD" id="cd11743">
    <property type="entry name" value="Cthe_2751_like"/>
    <property type="match status" value="1"/>
</dbReference>
<organism evidence="2 3">
    <name type="scientific">Collimonas rhizosphaerae</name>
    <dbReference type="NCBI Taxonomy" id="3126357"/>
    <lineage>
        <taxon>Bacteria</taxon>
        <taxon>Pseudomonadati</taxon>
        <taxon>Pseudomonadota</taxon>
        <taxon>Betaproteobacteria</taxon>
        <taxon>Burkholderiales</taxon>
        <taxon>Oxalobacteraceae</taxon>
        <taxon>Collimonas</taxon>
    </lineage>
</organism>
<evidence type="ECO:0000259" key="1">
    <source>
        <dbReference type="Pfam" id="PF16804"/>
    </source>
</evidence>
<dbReference type="InterPro" id="IPR031837">
    <property type="entry name" value="DUF5071"/>
</dbReference>
<dbReference type="Pfam" id="PF16804">
    <property type="entry name" value="DUF5071"/>
    <property type="match status" value="1"/>
</dbReference>
<dbReference type="EMBL" id="JBANDC010000005">
    <property type="protein sequence ID" value="MEM4987512.1"/>
    <property type="molecule type" value="Genomic_DNA"/>
</dbReference>
<dbReference type="RefSeq" id="WP_342829059.1">
    <property type="nucleotide sequence ID" value="NZ_JBANDC010000005.1"/>
</dbReference>
<dbReference type="InterPro" id="IPR038692">
    <property type="entry name" value="Cthe_2751_sf"/>
</dbReference>
<keyword evidence="3" id="KW-1185">Reference proteome</keyword>
<name>A0ABU9PU46_9BURK</name>
<dbReference type="Proteomes" id="UP001495910">
    <property type="component" value="Unassembled WGS sequence"/>
</dbReference>
<accession>A0ABU9PU46</accession>
<feature type="domain" description="DUF5071" evidence="1">
    <location>
        <begin position="10"/>
        <end position="127"/>
    </location>
</feature>